<feature type="domain" description="EAL" evidence="3">
    <location>
        <begin position="426"/>
        <end position="685"/>
    </location>
</feature>
<dbReference type="InterPro" id="IPR052155">
    <property type="entry name" value="Biofilm_reg_signaling"/>
</dbReference>
<dbReference type="NCBIfam" id="TIGR00254">
    <property type="entry name" value="GGDEF"/>
    <property type="match status" value="1"/>
</dbReference>
<dbReference type="PROSITE" id="PS50887">
    <property type="entry name" value="GGDEF"/>
    <property type="match status" value="1"/>
</dbReference>
<dbReference type="NCBIfam" id="TIGR00229">
    <property type="entry name" value="sensory_box"/>
    <property type="match status" value="1"/>
</dbReference>
<dbReference type="SMART" id="SM00052">
    <property type="entry name" value="EAL"/>
    <property type="match status" value="1"/>
</dbReference>
<organism evidence="5 6">
    <name type="scientific">Allosaccharopolyspora coralli</name>
    <dbReference type="NCBI Taxonomy" id="2665642"/>
    <lineage>
        <taxon>Bacteria</taxon>
        <taxon>Bacillati</taxon>
        <taxon>Actinomycetota</taxon>
        <taxon>Actinomycetes</taxon>
        <taxon>Pseudonocardiales</taxon>
        <taxon>Pseudonocardiaceae</taxon>
        <taxon>Allosaccharopolyspora</taxon>
    </lineage>
</organism>
<dbReference type="Pfam" id="PF00563">
    <property type="entry name" value="EAL"/>
    <property type="match status" value="1"/>
</dbReference>
<gene>
    <name evidence="5" type="ORF">GIY23_08895</name>
</gene>
<dbReference type="SUPFAM" id="SSF55073">
    <property type="entry name" value="Nucleotide cyclase"/>
    <property type="match status" value="1"/>
</dbReference>
<dbReference type="InterPro" id="IPR035919">
    <property type="entry name" value="EAL_sf"/>
</dbReference>
<name>A0A5Q3QFK4_9PSEU</name>
<feature type="domain" description="GGDEF" evidence="4">
    <location>
        <begin position="283"/>
        <end position="417"/>
    </location>
</feature>
<dbReference type="SUPFAM" id="SSF55785">
    <property type="entry name" value="PYP-like sensor domain (PAS domain)"/>
    <property type="match status" value="1"/>
</dbReference>
<dbReference type="SUPFAM" id="SSF141868">
    <property type="entry name" value="EAL domain-like"/>
    <property type="match status" value="1"/>
</dbReference>
<dbReference type="CDD" id="cd01948">
    <property type="entry name" value="EAL"/>
    <property type="match status" value="1"/>
</dbReference>
<dbReference type="PROSITE" id="PS50112">
    <property type="entry name" value="PAS"/>
    <property type="match status" value="1"/>
</dbReference>
<dbReference type="Pfam" id="PF08448">
    <property type="entry name" value="PAS_4"/>
    <property type="match status" value="1"/>
</dbReference>
<evidence type="ECO:0000259" key="4">
    <source>
        <dbReference type="PROSITE" id="PS50887"/>
    </source>
</evidence>
<dbReference type="AlphaFoldDB" id="A0A5Q3QFK4"/>
<dbReference type="EMBL" id="CP045929">
    <property type="protein sequence ID" value="QGK72156.1"/>
    <property type="molecule type" value="Genomic_DNA"/>
</dbReference>
<accession>A0A5Q3QFK4</accession>
<dbReference type="SMART" id="SM00267">
    <property type="entry name" value="GGDEF"/>
    <property type="match status" value="1"/>
</dbReference>
<dbReference type="Gene3D" id="3.30.450.20">
    <property type="entry name" value="PAS domain"/>
    <property type="match status" value="1"/>
</dbReference>
<dbReference type="InterPro" id="IPR043128">
    <property type="entry name" value="Rev_trsase/Diguanyl_cyclase"/>
</dbReference>
<dbReference type="InterPro" id="IPR013656">
    <property type="entry name" value="PAS_4"/>
</dbReference>
<dbReference type="InterPro" id="IPR035965">
    <property type="entry name" value="PAS-like_dom_sf"/>
</dbReference>
<keyword evidence="6" id="KW-1185">Reference proteome</keyword>
<dbReference type="Proteomes" id="UP000371041">
    <property type="component" value="Chromosome"/>
</dbReference>
<dbReference type="CDD" id="cd00130">
    <property type="entry name" value="PAS"/>
    <property type="match status" value="1"/>
</dbReference>
<dbReference type="SMART" id="SM00091">
    <property type="entry name" value="PAS"/>
    <property type="match status" value="1"/>
</dbReference>
<dbReference type="InterPro" id="IPR029787">
    <property type="entry name" value="Nucleotide_cyclase"/>
</dbReference>
<feature type="domain" description="PAS" evidence="1">
    <location>
        <begin position="118"/>
        <end position="172"/>
    </location>
</feature>
<dbReference type="Pfam" id="PF00990">
    <property type="entry name" value="GGDEF"/>
    <property type="match status" value="1"/>
</dbReference>
<dbReference type="Gene3D" id="3.30.70.270">
    <property type="match status" value="1"/>
</dbReference>
<sequence length="685" mass="74141">MSRVEVVDLLDAALGRLVDAVVLPVSARRAGEQLGSDLVGWHFRTPAALERSVRLLSARLPELIGESPGRDSRIADVLATVAGGFATAVHESTLHQQDVIQQAVLRARDEAERELGASEARFRAVFSDSALGIAIGALDGTIEDANDAMVRIFRTTLDDLVGRTVFDLLDPEWAAAIRPACADLAHGTIDRLGEVTRTTTEDGSHVWTQLSASLVRRSSGPDEADGRRGSDYVVMLWEDITERHMLQEQLRRQATHDPLTGLANRTLLTLRLQDALTGTHDERRVGLCYFDLDGFKAINDSLGHPIGDDLLRATAQRLQATAAEVGALAARMGGDEFVVLVPDSAGPPAVLELVETLLREVLSPVRLGGHELTVSASVGVVERPVARTDAGELLRDADITLYRAKGEGKAQWVLFESDVDEASRRRFRLSATMPAALDDDEFYVEYRQARHHPGGELVAVEADVRWDHPELGELCSTEFLPLAQETGLVVRLGNWALRQICTHAFGWQQRLGDEAPTVAVTLSERHFRDPGLVGGLRSVLADTGLRPDKLCVVVPESVLFDEDDDPVDTVEILQGLGITLVVDGFGGDLRRLPRLRELRMNAVKISGPYVAGYAAEHGPDPLDEHVVRSLVRAAELLGFSVVADGVDDEAQAARLASDGVRIVQGEAAGSRVSAMEIELAVAAAC</sequence>
<dbReference type="PROSITE" id="PS50113">
    <property type="entry name" value="PAC"/>
    <property type="match status" value="1"/>
</dbReference>
<dbReference type="Gene3D" id="3.20.20.450">
    <property type="entry name" value="EAL domain"/>
    <property type="match status" value="1"/>
</dbReference>
<dbReference type="PANTHER" id="PTHR44757">
    <property type="entry name" value="DIGUANYLATE CYCLASE DGCP"/>
    <property type="match status" value="1"/>
</dbReference>
<proteinExistence type="predicted"/>
<dbReference type="KEGG" id="sace:GIY23_08895"/>
<evidence type="ECO:0000313" key="5">
    <source>
        <dbReference type="EMBL" id="QGK72156.1"/>
    </source>
</evidence>
<dbReference type="InterPro" id="IPR000014">
    <property type="entry name" value="PAS"/>
</dbReference>
<feature type="domain" description="PAC" evidence="2">
    <location>
        <begin position="191"/>
        <end position="252"/>
    </location>
</feature>
<dbReference type="InterPro" id="IPR001633">
    <property type="entry name" value="EAL_dom"/>
</dbReference>
<evidence type="ECO:0000313" key="6">
    <source>
        <dbReference type="Proteomes" id="UP000371041"/>
    </source>
</evidence>
<dbReference type="InterPro" id="IPR000160">
    <property type="entry name" value="GGDEF_dom"/>
</dbReference>
<dbReference type="PANTHER" id="PTHR44757:SF2">
    <property type="entry name" value="BIOFILM ARCHITECTURE MAINTENANCE PROTEIN MBAA"/>
    <property type="match status" value="1"/>
</dbReference>
<evidence type="ECO:0000259" key="1">
    <source>
        <dbReference type="PROSITE" id="PS50112"/>
    </source>
</evidence>
<dbReference type="InterPro" id="IPR000700">
    <property type="entry name" value="PAS-assoc_C"/>
</dbReference>
<evidence type="ECO:0000259" key="3">
    <source>
        <dbReference type="PROSITE" id="PS50883"/>
    </source>
</evidence>
<dbReference type="PROSITE" id="PS50883">
    <property type="entry name" value="EAL"/>
    <property type="match status" value="1"/>
</dbReference>
<reference evidence="6" key="1">
    <citation type="submission" date="2019-11" db="EMBL/GenBank/DDBJ databases">
        <title>The complete genome sequence of Saccharopolyspora sp. E2A.</title>
        <authorList>
            <person name="Zhang G."/>
        </authorList>
    </citation>
    <scope>NUCLEOTIDE SEQUENCE [LARGE SCALE GENOMIC DNA]</scope>
    <source>
        <strain evidence="6">E2A</strain>
    </source>
</reference>
<protein>
    <submittedName>
        <fullName evidence="5">EAL domain-containing protein</fullName>
    </submittedName>
</protein>
<dbReference type="CDD" id="cd01949">
    <property type="entry name" value="GGDEF"/>
    <property type="match status" value="1"/>
</dbReference>
<evidence type="ECO:0000259" key="2">
    <source>
        <dbReference type="PROSITE" id="PS50113"/>
    </source>
</evidence>